<dbReference type="AlphaFoldDB" id="A0A369K4H0"/>
<dbReference type="OrthoDB" id="73875at2759"/>
<comment type="caution">
    <text evidence="4">The sequence shown here is derived from an EMBL/GenBank/DDBJ whole genome shotgun (WGS) entry which is preliminary data.</text>
</comment>
<dbReference type="InterPro" id="IPR029070">
    <property type="entry name" value="Chitinase_insertion_sf"/>
</dbReference>
<dbReference type="STRING" id="39966.A0A369K4H0"/>
<dbReference type="InterPro" id="IPR050314">
    <property type="entry name" value="Glycosyl_Hydrlase_18"/>
</dbReference>
<dbReference type="Gene3D" id="3.20.20.80">
    <property type="entry name" value="Glycosidases"/>
    <property type="match status" value="1"/>
</dbReference>
<accession>A0A369K4H0</accession>
<keyword evidence="2" id="KW-0732">Signal</keyword>
<evidence type="ECO:0000256" key="2">
    <source>
        <dbReference type="SAM" id="SignalP"/>
    </source>
</evidence>
<feature type="domain" description="GH18" evidence="3">
    <location>
        <begin position="50"/>
        <end position="433"/>
    </location>
</feature>
<evidence type="ECO:0000259" key="3">
    <source>
        <dbReference type="PROSITE" id="PS51910"/>
    </source>
</evidence>
<reference evidence="4" key="1">
    <citation type="submission" date="2018-04" db="EMBL/GenBank/DDBJ databases">
        <title>Whole genome sequencing of Hypsizygus marmoreus.</title>
        <authorList>
            <person name="Choi I.-G."/>
            <person name="Min B."/>
            <person name="Kim J.-G."/>
            <person name="Kim S."/>
            <person name="Oh Y.-L."/>
            <person name="Kong W.-S."/>
            <person name="Park H."/>
            <person name="Jeong J."/>
            <person name="Song E.-S."/>
        </authorList>
    </citation>
    <scope>NUCLEOTIDE SEQUENCE [LARGE SCALE GENOMIC DNA]</scope>
    <source>
        <strain evidence="4">51987-8</strain>
    </source>
</reference>
<dbReference type="InParanoid" id="A0A369K4H0"/>
<dbReference type="GO" id="GO:0006032">
    <property type="term" value="P:chitin catabolic process"/>
    <property type="evidence" value="ECO:0007669"/>
    <property type="project" value="TreeGrafter"/>
</dbReference>
<name>A0A369K4H0_HYPMA</name>
<protein>
    <submittedName>
        <fullName evidence="4">Chitinase A1</fullName>
    </submittedName>
</protein>
<dbReference type="SUPFAM" id="SSF51445">
    <property type="entry name" value="(Trans)glycosidases"/>
    <property type="match status" value="1"/>
</dbReference>
<dbReference type="Proteomes" id="UP000076154">
    <property type="component" value="Unassembled WGS sequence"/>
</dbReference>
<dbReference type="InterPro" id="IPR001223">
    <property type="entry name" value="Glyco_hydro18_cat"/>
</dbReference>
<keyword evidence="5" id="KW-1185">Reference proteome</keyword>
<dbReference type="PANTHER" id="PTHR11177">
    <property type="entry name" value="CHITINASE"/>
    <property type="match status" value="1"/>
</dbReference>
<dbReference type="PROSITE" id="PS51910">
    <property type="entry name" value="GH18_2"/>
    <property type="match status" value="1"/>
</dbReference>
<dbReference type="GO" id="GO:0005975">
    <property type="term" value="P:carbohydrate metabolic process"/>
    <property type="evidence" value="ECO:0007669"/>
    <property type="project" value="InterPro"/>
</dbReference>
<evidence type="ECO:0000313" key="5">
    <source>
        <dbReference type="Proteomes" id="UP000076154"/>
    </source>
</evidence>
<dbReference type="GO" id="GO:0005576">
    <property type="term" value="C:extracellular region"/>
    <property type="evidence" value="ECO:0007669"/>
    <property type="project" value="TreeGrafter"/>
</dbReference>
<sequence length="439" mass="46981">MLFLFSPLLLFAVILSIASAAPSCGLVPPKQPVLDAQSSSSFSGNDTSKVLLAAWYPGWLSKSSPPSNISWEKYNTLTFAFATTTPDVNKLFLDPDSQEALSEFVALAKSNNVTALVSIGGWTGSQYFSNHVATEENRSAFVKTVINLINQYDLDGLSSSFFSWEYPNDQGVGCNAISPNDSPNFLLFLEALRKEIGTKVISAAVRTKPFLGPNNQPMTDVSAFATVLDHIVIMVYDAWGSWSATVGPNAPLKACEGQESADAAASAAVEAWTTAKFPVQKIALGVAGYGHSFHVDSSQAFNASGALNPYAPFDASQQPHGDSQDGDAGEDQCGKPVGIGGVFNFWGLVLGGFLNTDGTPADGIDYVFDECSQTPFVYNRTSQVIVSFDDAKSFAAKGEFIDNKDLYGFSMWHSAGDYDNILVDSITESMHLVQDCSSS</sequence>
<evidence type="ECO:0000256" key="1">
    <source>
        <dbReference type="SAM" id="MobiDB-lite"/>
    </source>
</evidence>
<feature type="region of interest" description="Disordered" evidence="1">
    <location>
        <begin position="312"/>
        <end position="331"/>
    </location>
</feature>
<dbReference type="Gene3D" id="3.10.50.10">
    <property type="match status" value="1"/>
</dbReference>
<dbReference type="SUPFAM" id="SSF54556">
    <property type="entry name" value="Chitinase insertion domain"/>
    <property type="match status" value="1"/>
</dbReference>
<dbReference type="EMBL" id="LUEZ02000015">
    <property type="protein sequence ID" value="RDB27555.1"/>
    <property type="molecule type" value="Genomic_DNA"/>
</dbReference>
<feature type="signal peptide" evidence="2">
    <location>
        <begin position="1"/>
        <end position="20"/>
    </location>
</feature>
<dbReference type="PANTHER" id="PTHR11177:SF392">
    <property type="entry name" value="HAP41P"/>
    <property type="match status" value="1"/>
</dbReference>
<proteinExistence type="predicted"/>
<dbReference type="InterPro" id="IPR017853">
    <property type="entry name" value="GH"/>
</dbReference>
<feature type="chain" id="PRO_5016646231" evidence="2">
    <location>
        <begin position="21"/>
        <end position="439"/>
    </location>
</feature>
<dbReference type="InterPro" id="IPR011583">
    <property type="entry name" value="Chitinase_II/V-like_cat"/>
</dbReference>
<dbReference type="GO" id="GO:0004568">
    <property type="term" value="F:chitinase activity"/>
    <property type="evidence" value="ECO:0007669"/>
    <property type="project" value="TreeGrafter"/>
</dbReference>
<dbReference type="Pfam" id="PF00704">
    <property type="entry name" value="Glyco_hydro_18"/>
    <property type="match status" value="1"/>
</dbReference>
<gene>
    <name evidence="4" type="primary">chiA1_0</name>
    <name evidence="4" type="ORF">Hypma_003871</name>
</gene>
<dbReference type="GO" id="GO:0008061">
    <property type="term" value="F:chitin binding"/>
    <property type="evidence" value="ECO:0007669"/>
    <property type="project" value="InterPro"/>
</dbReference>
<dbReference type="SMART" id="SM00636">
    <property type="entry name" value="Glyco_18"/>
    <property type="match status" value="1"/>
</dbReference>
<organism evidence="4 5">
    <name type="scientific">Hypsizygus marmoreus</name>
    <name type="common">White beech mushroom</name>
    <name type="synonym">Agaricus marmoreus</name>
    <dbReference type="NCBI Taxonomy" id="39966"/>
    <lineage>
        <taxon>Eukaryota</taxon>
        <taxon>Fungi</taxon>
        <taxon>Dikarya</taxon>
        <taxon>Basidiomycota</taxon>
        <taxon>Agaricomycotina</taxon>
        <taxon>Agaricomycetes</taxon>
        <taxon>Agaricomycetidae</taxon>
        <taxon>Agaricales</taxon>
        <taxon>Tricholomatineae</taxon>
        <taxon>Lyophyllaceae</taxon>
        <taxon>Hypsizygus</taxon>
    </lineage>
</organism>
<evidence type="ECO:0000313" key="4">
    <source>
        <dbReference type="EMBL" id="RDB27555.1"/>
    </source>
</evidence>